<proteinExistence type="inferred from homology"/>
<reference evidence="4 5" key="1">
    <citation type="submission" date="2016-10" db="EMBL/GenBank/DDBJ databases">
        <authorList>
            <person name="de Groot N.N."/>
        </authorList>
    </citation>
    <scope>NUCLEOTIDE SEQUENCE [LARGE SCALE GENOMIC DNA]</scope>
    <source>
        <strain evidence="4 5">DSM 43067</strain>
    </source>
</reference>
<keyword evidence="2" id="KW-0812">Transmembrane</keyword>
<dbReference type="InParanoid" id="A0A1I5DC45"/>
<dbReference type="InterPro" id="IPR029044">
    <property type="entry name" value="Nucleotide-diphossugar_trans"/>
</dbReference>
<evidence type="ECO:0000313" key="5">
    <source>
        <dbReference type="Proteomes" id="UP000183413"/>
    </source>
</evidence>
<dbReference type="Proteomes" id="UP000183413">
    <property type="component" value="Unassembled WGS sequence"/>
</dbReference>
<accession>A0A1I5DC45</accession>
<protein>
    <submittedName>
        <fullName evidence="4">Glycosyltransferase, GT2 family</fullName>
    </submittedName>
</protein>
<name>A0A1I5DC45_9ACTN</name>
<dbReference type="PANTHER" id="PTHR48090:SF7">
    <property type="entry name" value="RFBJ PROTEIN"/>
    <property type="match status" value="1"/>
</dbReference>
<keyword evidence="5" id="KW-1185">Reference proteome</keyword>
<comment type="similarity">
    <text evidence="1">Belongs to the glycosyltransferase 2 family.</text>
</comment>
<dbReference type="Pfam" id="PF00535">
    <property type="entry name" value="Glycos_transf_2"/>
    <property type="match status" value="1"/>
</dbReference>
<keyword evidence="2" id="KW-0472">Membrane</keyword>
<keyword evidence="4" id="KW-0808">Transferase</keyword>
<feature type="transmembrane region" description="Helical" evidence="2">
    <location>
        <begin position="276"/>
        <end position="298"/>
    </location>
</feature>
<dbReference type="GO" id="GO:0016740">
    <property type="term" value="F:transferase activity"/>
    <property type="evidence" value="ECO:0007669"/>
    <property type="project" value="UniProtKB-KW"/>
</dbReference>
<dbReference type="EMBL" id="FOVH01000003">
    <property type="protein sequence ID" value="SFN96687.1"/>
    <property type="molecule type" value="Genomic_DNA"/>
</dbReference>
<evidence type="ECO:0000313" key="4">
    <source>
        <dbReference type="EMBL" id="SFN96687.1"/>
    </source>
</evidence>
<dbReference type="RefSeq" id="WP_021594298.1">
    <property type="nucleotide sequence ID" value="NZ_CP083237.1"/>
</dbReference>
<evidence type="ECO:0000256" key="2">
    <source>
        <dbReference type="SAM" id="Phobius"/>
    </source>
</evidence>
<dbReference type="Gene3D" id="3.90.550.10">
    <property type="entry name" value="Spore Coat Polysaccharide Biosynthesis Protein SpsA, Chain A"/>
    <property type="match status" value="1"/>
</dbReference>
<dbReference type="PANTHER" id="PTHR48090">
    <property type="entry name" value="UNDECAPRENYL-PHOSPHATE 4-DEOXY-4-FORMAMIDO-L-ARABINOSE TRANSFERASE-RELATED"/>
    <property type="match status" value="1"/>
</dbReference>
<dbReference type="InterPro" id="IPR001173">
    <property type="entry name" value="Glyco_trans_2-like"/>
</dbReference>
<gene>
    <name evidence="4" type="ORF">SAMN04489713_103573</name>
</gene>
<dbReference type="InterPro" id="IPR050256">
    <property type="entry name" value="Glycosyltransferase_2"/>
</dbReference>
<sequence>MYKDLIITAVVPAHNEEALIGKTIKGMPELIDHIVVVDDASTDETSRQVTETDDPRVVLIRHETNTGVGGAIVDGHRAALDLGSEVNVVMAGDAQMDPDYLPALLDPIADDGYGFTKANRFFAREALAGMPLSRLLGSTVLSFATKLASGYWNLFDPQNGYTAVTREALSRIDLRRLASGYAFENDLLIWLNIAGVRAKDVPVPAVYGDEVSGMRLHKVIPQIGRLLLVGFWRRMMRKYVVPSFSPVALMLFTGLLLCAVGIVIGIWVSLHSLGEATASAGSVLLAVGPLLVGINMLVHALTLDIQSTPD</sequence>
<dbReference type="eggNOG" id="COG0463">
    <property type="taxonomic scope" value="Bacteria"/>
</dbReference>
<feature type="domain" description="Glycosyltransferase 2-like" evidence="3">
    <location>
        <begin position="9"/>
        <end position="171"/>
    </location>
</feature>
<keyword evidence="2" id="KW-1133">Transmembrane helix</keyword>
<dbReference type="CDD" id="cd04179">
    <property type="entry name" value="DPM_DPG-synthase_like"/>
    <property type="match status" value="1"/>
</dbReference>
<dbReference type="GeneID" id="99651195"/>
<feature type="transmembrane region" description="Helical" evidence="2">
    <location>
        <begin position="243"/>
        <end position="270"/>
    </location>
</feature>
<dbReference type="SUPFAM" id="SSF53448">
    <property type="entry name" value="Nucleotide-diphospho-sugar transferases"/>
    <property type="match status" value="1"/>
</dbReference>
<dbReference type="STRING" id="1993.SAMN04489713_103573"/>
<dbReference type="AlphaFoldDB" id="A0A1I5DC45"/>
<evidence type="ECO:0000256" key="1">
    <source>
        <dbReference type="ARBA" id="ARBA00006739"/>
    </source>
</evidence>
<evidence type="ECO:0000259" key="3">
    <source>
        <dbReference type="Pfam" id="PF00535"/>
    </source>
</evidence>
<organism evidence="4 5">
    <name type="scientific">Actinomadura madurae</name>
    <dbReference type="NCBI Taxonomy" id="1993"/>
    <lineage>
        <taxon>Bacteria</taxon>
        <taxon>Bacillati</taxon>
        <taxon>Actinomycetota</taxon>
        <taxon>Actinomycetes</taxon>
        <taxon>Streptosporangiales</taxon>
        <taxon>Thermomonosporaceae</taxon>
        <taxon>Actinomadura</taxon>
    </lineage>
</organism>